<dbReference type="OrthoDB" id="3697398at2"/>
<sequence length="214" mass="24002">MTKIAQKNDGLRRLAELDLTRERLTEVFARADSESRHTTPLDPPTAEGLTRYITIVRFLREDLLQDGWTFDNPSNVCRTIHPSKTFSIVPTAGDELTGIWVPGTGPSTRNPKGVAAVRAVKNNAQLALFGPDLTASADEAGPSTTWYLLHRFTDEQIFVELSLPDQISDDGHILNWRERIIIQPFDRQPGPSMAASHDHDSIDEKYQVDVNIRE</sequence>
<reference evidence="1 2" key="1">
    <citation type="submission" date="2019-03" db="EMBL/GenBank/DDBJ databases">
        <title>Genomic Encyclopedia of Type Strains, Phase IV (KMG-IV): sequencing the most valuable type-strain genomes for metagenomic binning, comparative biology and taxonomic classification.</title>
        <authorList>
            <person name="Goeker M."/>
        </authorList>
    </citation>
    <scope>NUCLEOTIDE SEQUENCE [LARGE SCALE GENOMIC DNA]</scope>
    <source>
        <strain evidence="1 2">DSM 45765</strain>
    </source>
</reference>
<name>A0A4V2SQL2_9PSEU</name>
<organism evidence="1 2">
    <name type="scientific">Tamaricihabitans halophyticus</name>
    <dbReference type="NCBI Taxonomy" id="1262583"/>
    <lineage>
        <taxon>Bacteria</taxon>
        <taxon>Bacillati</taxon>
        <taxon>Actinomycetota</taxon>
        <taxon>Actinomycetes</taxon>
        <taxon>Pseudonocardiales</taxon>
        <taxon>Pseudonocardiaceae</taxon>
        <taxon>Tamaricihabitans</taxon>
    </lineage>
</organism>
<evidence type="ECO:0000313" key="1">
    <source>
        <dbReference type="EMBL" id="TCP39376.1"/>
    </source>
</evidence>
<proteinExistence type="predicted"/>
<accession>A0A4V2SQL2</accession>
<dbReference type="RefSeq" id="WP_132881316.1">
    <property type="nucleotide sequence ID" value="NZ_SLXQ01000030.1"/>
</dbReference>
<keyword evidence="2" id="KW-1185">Reference proteome</keyword>
<protein>
    <submittedName>
        <fullName evidence="1">Uncharacterized protein</fullName>
    </submittedName>
</protein>
<gene>
    <name evidence="1" type="ORF">EV191_13024</name>
</gene>
<dbReference type="EMBL" id="SLXQ01000030">
    <property type="protein sequence ID" value="TCP39376.1"/>
    <property type="molecule type" value="Genomic_DNA"/>
</dbReference>
<dbReference type="AlphaFoldDB" id="A0A4V2SQL2"/>
<dbReference type="Proteomes" id="UP000294911">
    <property type="component" value="Unassembled WGS sequence"/>
</dbReference>
<evidence type="ECO:0000313" key="2">
    <source>
        <dbReference type="Proteomes" id="UP000294911"/>
    </source>
</evidence>
<comment type="caution">
    <text evidence="1">The sequence shown here is derived from an EMBL/GenBank/DDBJ whole genome shotgun (WGS) entry which is preliminary data.</text>
</comment>